<evidence type="ECO:0000256" key="1">
    <source>
        <dbReference type="SAM" id="MobiDB-lite"/>
    </source>
</evidence>
<evidence type="ECO:0000256" key="2">
    <source>
        <dbReference type="SAM" id="SignalP"/>
    </source>
</evidence>
<feature type="domain" description="VWFA" evidence="3">
    <location>
        <begin position="333"/>
        <end position="544"/>
    </location>
</feature>
<name>A0ABM3M7F1_BICAN</name>
<dbReference type="InterPro" id="IPR013694">
    <property type="entry name" value="VIT"/>
</dbReference>
<protein>
    <submittedName>
        <fullName evidence="6">Inter-alpha-trypsin inhibitor heavy chain H6 isoform X1</fullName>
    </submittedName>
</protein>
<dbReference type="RefSeq" id="XP_052747411.1">
    <property type="nucleotide sequence ID" value="XM_052891451.1"/>
</dbReference>
<dbReference type="InterPro" id="IPR002035">
    <property type="entry name" value="VWF_A"/>
</dbReference>
<dbReference type="Proteomes" id="UP001652582">
    <property type="component" value="Chromosome 4"/>
</dbReference>
<dbReference type="PANTHER" id="PTHR10338">
    <property type="entry name" value="INTER-ALPHA-TRYPSIN INHIBITOR HEAVY CHAIN FAMILY MEMBER"/>
    <property type="match status" value="1"/>
</dbReference>
<reference evidence="6" key="1">
    <citation type="submission" date="2025-08" db="UniProtKB">
        <authorList>
            <consortium name="RefSeq"/>
        </authorList>
    </citation>
    <scope>IDENTIFICATION</scope>
</reference>
<evidence type="ECO:0000259" key="3">
    <source>
        <dbReference type="PROSITE" id="PS50234"/>
    </source>
</evidence>
<dbReference type="Gene3D" id="3.40.50.410">
    <property type="entry name" value="von Willebrand factor, type A domain"/>
    <property type="match status" value="1"/>
</dbReference>
<dbReference type="Pfam" id="PF08487">
    <property type="entry name" value="VIT"/>
    <property type="match status" value="1"/>
</dbReference>
<dbReference type="GeneID" id="112058466"/>
<dbReference type="InterPro" id="IPR050934">
    <property type="entry name" value="ITIH"/>
</dbReference>
<evidence type="ECO:0000313" key="6">
    <source>
        <dbReference type="RefSeq" id="XP_052747411.1"/>
    </source>
</evidence>
<sequence>MKSVSLGTVLCILVLGVHSASLDFPRFPTRDGYRVIVGHTNPIGDDVTDDDPVVPIKMTHMRVRSEIALRYARTAVICKVYNPNKRPQEASFNVLLPETAFISGFTMTIGKENYEAYVKEKEDAKKIYQDAVAQGNSAAHVDAKARDSNHFTIKYNVEGNCNATYVLRYEELLGRQRGVYNHVINLLPGAFVPNMDVVVHIKESQRITELRVPELRTGNEIDATEKDPQNLKAVIRRGANVREATITFTPDLVEQKRLAEIYAEKSKQSADPDSDDIGYDSQEEEDVNKKDGLLGQFAVQYDVDQPKNGEILVNDGYFVHFFAPSSLPPLSKHVVFVLDTSISMAGNKIAQLITAIKAILSDLNPKDYFNIIEFNTYVTVHDLKMVDNNHNNNKEVPPALASPDNIAAAKSIVSRFTATGATNIYEALDEAIKIVKMGVQSPNKTESTNDTISESRENDVEPIIIFLTDGEPTAGDIIDTDTITNYISEKNTGDKQAPLFSLAFGDDADRPFLRKLSLRNDGFMRQIYEAADAALQLRQFYERVSSPILSNVKFVYPRRQIKEGSLSRSQFRTINKGSEVAVVGRISENAKEITPQVYGIRSDGEGRRIRYEVNPTVPVNCAKDQFLPLERLWAYLTIKQLLDKRDADDDDVSDDVGTEDSPDSPKQRALAIALKYSFVTPLTSLVVVRLNKTNAEDLLDAESVDDVISKQQLFPVEVRSGSDLTSRTYTAFSSGTGLSLTSNDGPVLFAQSTKRFTSYGGSAGGDSSGGLNTHIMSRFPDDENTVQVWGIVSPSTEASDGEDSYHLQDFAWTSSLLAWDTDGLAIGLGLENETSISLKLTQDIKPPQAAGGDVECFNSTSNAAAADERASVCVYITRCFAARNITVDDYQKSYCIINDRYAGVCCPITEVHQ</sequence>
<dbReference type="Pfam" id="PF00092">
    <property type="entry name" value="VWA"/>
    <property type="match status" value="1"/>
</dbReference>
<organism evidence="5 6">
    <name type="scientific">Bicyclus anynana</name>
    <name type="common">Squinting bush brown butterfly</name>
    <dbReference type="NCBI Taxonomy" id="110368"/>
    <lineage>
        <taxon>Eukaryota</taxon>
        <taxon>Metazoa</taxon>
        <taxon>Ecdysozoa</taxon>
        <taxon>Arthropoda</taxon>
        <taxon>Hexapoda</taxon>
        <taxon>Insecta</taxon>
        <taxon>Pterygota</taxon>
        <taxon>Neoptera</taxon>
        <taxon>Endopterygota</taxon>
        <taxon>Lepidoptera</taxon>
        <taxon>Glossata</taxon>
        <taxon>Ditrysia</taxon>
        <taxon>Papilionoidea</taxon>
        <taxon>Nymphalidae</taxon>
        <taxon>Satyrinae</taxon>
        <taxon>Satyrini</taxon>
        <taxon>Mycalesina</taxon>
        <taxon>Bicyclus</taxon>
    </lineage>
</organism>
<dbReference type="PANTHER" id="PTHR10338:SF108">
    <property type="entry name" value="INTER-ALPHA-TRYPSIN INHIBITOR HEAVY CHAIN H4-LIKE PROTEIN"/>
    <property type="match status" value="1"/>
</dbReference>
<evidence type="ECO:0000313" key="5">
    <source>
        <dbReference type="Proteomes" id="UP001652582"/>
    </source>
</evidence>
<feature type="region of interest" description="Disordered" evidence="1">
    <location>
        <begin position="264"/>
        <end position="288"/>
    </location>
</feature>
<proteinExistence type="predicted"/>
<feature type="chain" id="PRO_5047040075" evidence="2">
    <location>
        <begin position="20"/>
        <end position="913"/>
    </location>
</feature>
<feature type="compositionally biased region" description="Acidic residues" evidence="1">
    <location>
        <begin position="272"/>
        <end position="286"/>
    </location>
</feature>
<gene>
    <name evidence="6" type="primary">LOC112058466</name>
</gene>
<dbReference type="SMART" id="SM00609">
    <property type="entry name" value="VIT"/>
    <property type="match status" value="1"/>
</dbReference>
<dbReference type="SUPFAM" id="SSF53300">
    <property type="entry name" value="vWA-like"/>
    <property type="match status" value="1"/>
</dbReference>
<feature type="signal peptide" evidence="2">
    <location>
        <begin position="1"/>
        <end position="19"/>
    </location>
</feature>
<accession>A0ABM3M7F1</accession>
<evidence type="ECO:0000259" key="4">
    <source>
        <dbReference type="PROSITE" id="PS51468"/>
    </source>
</evidence>
<dbReference type="SMART" id="SM00327">
    <property type="entry name" value="VWA"/>
    <property type="match status" value="1"/>
</dbReference>
<keyword evidence="2" id="KW-0732">Signal</keyword>
<dbReference type="PROSITE" id="PS50234">
    <property type="entry name" value="VWFA"/>
    <property type="match status" value="1"/>
</dbReference>
<dbReference type="InterPro" id="IPR036465">
    <property type="entry name" value="vWFA_dom_sf"/>
</dbReference>
<feature type="domain" description="VIT" evidence="4">
    <location>
        <begin position="42"/>
        <end position="171"/>
    </location>
</feature>
<dbReference type="PROSITE" id="PS51468">
    <property type="entry name" value="VIT"/>
    <property type="match status" value="1"/>
</dbReference>
<keyword evidence="5" id="KW-1185">Reference proteome</keyword>